<feature type="transmembrane region" description="Helical" evidence="2">
    <location>
        <begin position="15"/>
        <end position="34"/>
    </location>
</feature>
<keyword evidence="2" id="KW-0472">Membrane</keyword>
<feature type="transmembrane region" description="Helical" evidence="2">
    <location>
        <begin position="112"/>
        <end position="132"/>
    </location>
</feature>
<dbReference type="Proteomes" id="UP000325690">
    <property type="component" value="Unassembled WGS sequence"/>
</dbReference>
<proteinExistence type="predicted"/>
<sequence length="244" mass="26302">MAVDHRSAHPSIPGVPWWGAVLIAITATAIGFAFDAGSGSKQLSTVFAVCYVLGCVGAVLAVRQAALFTAVVQPPLVLFASVPTAYLLFTGSQIDGIKDLAINCGYPLIERFPLMFFTSAGVLLIGLVRWYIGMTVHRAAPVDDDAAEAVAAGPGLLAGVTAKISSLFGPADTDEPAAPPRRRRPAPERTRTRERAQRPERRERTRTERAERAERAERTRAGERTRTGRPAARTTPPRSRHARP</sequence>
<keyword evidence="2" id="KW-0812">Transmembrane</keyword>
<gene>
    <name evidence="4" type="ORF">MPHL21000_20500</name>
</gene>
<evidence type="ECO:0000313" key="4">
    <source>
        <dbReference type="EMBL" id="KAB7752934.1"/>
    </source>
</evidence>
<feature type="non-terminal residue" evidence="4">
    <location>
        <position position="244"/>
    </location>
</feature>
<keyword evidence="2" id="KW-1133">Transmembrane helix</keyword>
<dbReference type="Pfam" id="PF20177">
    <property type="entry name" value="DUF6542"/>
    <property type="match status" value="1"/>
</dbReference>
<feature type="region of interest" description="Disordered" evidence="1">
    <location>
        <begin position="168"/>
        <end position="244"/>
    </location>
</feature>
<protein>
    <recommendedName>
        <fullName evidence="3">DUF6542 domain-containing protein</fullName>
    </recommendedName>
</protein>
<evidence type="ECO:0000313" key="5">
    <source>
        <dbReference type="Proteomes" id="UP000325690"/>
    </source>
</evidence>
<accession>A0A5N5UTJ5</accession>
<feature type="transmembrane region" description="Helical" evidence="2">
    <location>
        <begin position="46"/>
        <end position="66"/>
    </location>
</feature>
<feature type="transmembrane region" description="Helical" evidence="2">
    <location>
        <begin position="72"/>
        <end position="91"/>
    </location>
</feature>
<evidence type="ECO:0000256" key="2">
    <source>
        <dbReference type="SAM" id="Phobius"/>
    </source>
</evidence>
<name>A0A5N5UTJ5_MYCPH</name>
<reference evidence="4 5" key="1">
    <citation type="submission" date="2012-10" db="EMBL/GenBank/DDBJ databases">
        <title>The draft sequence of the Mycobacterium pheli genome.</title>
        <authorList>
            <person name="Pettersson B.M.F."/>
            <person name="Das S."/>
            <person name="Dasgupta S."/>
            <person name="Bhattacharya A."/>
            <person name="Kirsebom L.A."/>
        </authorList>
    </citation>
    <scope>NUCLEOTIDE SEQUENCE [LARGE SCALE GENOMIC DNA]</scope>
    <source>
        <strain evidence="4 5">CCUG 21000</strain>
    </source>
</reference>
<feature type="domain" description="DUF6542" evidence="3">
    <location>
        <begin position="14"/>
        <end position="132"/>
    </location>
</feature>
<dbReference type="AlphaFoldDB" id="A0A5N5UTJ5"/>
<dbReference type="InterPro" id="IPR046672">
    <property type="entry name" value="DUF6542"/>
</dbReference>
<feature type="compositionally biased region" description="Basic and acidic residues" evidence="1">
    <location>
        <begin position="185"/>
        <end position="226"/>
    </location>
</feature>
<comment type="caution">
    <text evidence="4">The sequence shown here is derived from an EMBL/GenBank/DDBJ whole genome shotgun (WGS) entry which is preliminary data.</text>
</comment>
<feature type="compositionally biased region" description="Low complexity" evidence="1">
    <location>
        <begin position="228"/>
        <end position="237"/>
    </location>
</feature>
<evidence type="ECO:0000259" key="3">
    <source>
        <dbReference type="Pfam" id="PF20177"/>
    </source>
</evidence>
<dbReference type="EMBL" id="ANBP01000037">
    <property type="protein sequence ID" value="KAB7752934.1"/>
    <property type="molecule type" value="Genomic_DNA"/>
</dbReference>
<evidence type="ECO:0000256" key="1">
    <source>
        <dbReference type="SAM" id="MobiDB-lite"/>
    </source>
</evidence>
<keyword evidence="5" id="KW-1185">Reference proteome</keyword>
<organism evidence="4 5">
    <name type="scientific">Mycolicibacterium phlei DSM 43239 = CCUG 21000</name>
    <dbReference type="NCBI Taxonomy" id="1226750"/>
    <lineage>
        <taxon>Bacteria</taxon>
        <taxon>Bacillati</taxon>
        <taxon>Actinomycetota</taxon>
        <taxon>Actinomycetes</taxon>
        <taxon>Mycobacteriales</taxon>
        <taxon>Mycobacteriaceae</taxon>
        <taxon>Mycolicibacterium</taxon>
    </lineage>
</organism>